<sequence>MPPLPRTSPPAILVPPRPAPIPDHACRYELACIARTMVGAGFIELLPMALLTAPRASDVVTTGRQQ</sequence>
<dbReference type="AlphaFoldDB" id="A0A2U8WT75"/>
<dbReference type="KEGG" id="mtea:DK419_26695"/>
<evidence type="ECO:0000313" key="2">
    <source>
        <dbReference type="Proteomes" id="UP000245444"/>
    </source>
</evidence>
<dbReference type="OrthoDB" id="9935925at2"/>
<proteinExistence type="predicted"/>
<dbReference type="EMBL" id="CP029553">
    <property type="protein sequence ID" value="AWN49484.1"/>
    <property type="molecule type" value="Genomic_DNA"/>
</dbReference>
<evidence type="ECO:0000313" key="1">
    <source>
        <dbReference type="EMBL" id="AWN49484.1"/>
    </source>
</evidence>
<protein>
    <submittedName>
        <fullName evidence="1">Uncharacterized protein</fullName>
    </submittedName>
</protein>
<keyword evidence="2" id="KW-1185">Reference proteome</keyword>
<gene>
    <name evidence="1" type="ORF">DK419_26695</name>
</gene>
<dbReference type="Proteomes" id="UP000245444">
    <property type="component" value="Chromosome"/>
</dbReference>
<organism evidence="1 2">
    <name type="scientific">Methylobacterium terrae</name>
    <dbReference type="NCBI Taxonomy" id="2202827"/>
    <lineage>
        <taxon>Bacteria</taxon>
        <taxon>Pseudomonadati</taxon>
        <taxon>Pseudomonadota</taxon>
        <taxon>Alphaproteobacteria</taxon>
        <taxon>Hyphomicrobiales</taxon>
        <taxon>Methylobacteriaceae</taxon>
        <taxon>Methylobacterium</taxon>
    </lineage>
</organism>
<reference evidence="1 2" key="1">
    <citation type="submission" date="2018-05" db="EMBL/GenBank/DDBJ databases">
        <title>Complete Genome Sequence of Methylobacterium sp. 17Sr1-28.</title>
        <authorList>
            <person name="Srinivasan S."/>
        </authorList>
    </citation>
    <scope>NUCLEOTIDE SEQUENCE [LARGE SCALE GENOMIC DNA]</scope>
    <source>
        <strain evidence="1 2">17Sr1-28</strain>
    </source>
</reference>
<name>A0A2U8WT75_9HYPH</name>
<accession>A0A2U8WT75</accession>